<dbReference type="EMBL" id="AM181176">
    <property type="protein sequence ID" value="CAY46456.1"/>
    <property type="molecule type" value="Genomic_DNA"/>
</dbReference>
<dbReference type="KEGG" id="pfs:PFLU_0172"/>
<gene>
    <name evidence="2" type="ordered locus">PFLU_0172</name>
</gene>
<organism evidence="2">
    <name type="scientific">Pseudomonas fluorescens (strain SBW25)</name>
    <dbReference type="NCBI Taxonomy" id="216595"/>
    <lineage>
        <taxon>Bacteria</taxon>
        <taxon>Pseudomonadati</taxon>
        <taxon>Pseudomonadota</taxon>
        <taxon>Gammaproteobacteria</taxon>
        <taxon>Pseudomonadales</taxon>
        <taxon>Pseudomonadaceae</taxon>
        <taxon>Pseudomonas</taxon>
    </lineage>
</organism>
<protein>
    <recommendedName>
        <fullName evidence="3">CHAT domain-containing protein</fullName>
    </recommendedName>
</protein>
<accession>C3KBS2</accession>
<evidence type="ECO:0008006" key="3">
    <source>
        <dbReference type="Google" id="ProtNLM"/>
    </source>
</evidence>
<evidence type="ECO:0000313" key="2">
    <source>
        <dbReference type="EMBL" id="CAY46456.1"/>
    </source>
</evidence>
<dbReference type="eggNOG" id="ENOG502ZB6A">
    <property type="taxonomic scope" value="Bacteria"/>
</dbReference>
<dbReference type="HOGENOM" id="CLU_021292_0_0_6"/>
<reference evidence="2" key="1">
    <citation type="journal article" date="2009" name="Genome Biol.">
        <title>Genomic and genetic analyses of diversity and plant interactions of Pseudomonas fluorescens.</title>
        <authorList>
            <person name="Silby M.W."/>
            <person name="Cerdeno-Tarraga A.M."/>
            <person name="Vernikos G.S."/>
            <person name="Giddens S.R."/>
            <person name="Jackson R.W."/>
            <person name="Preston G.M."/>
            <person name="Zhang X.X."/>
            <person name="Moon C.D."/>
            <person name="Gehrig S.M."/>
            <person name="Godfrey S.A."/>
            <person name="Knight C.G."/>
            <person name="Malone J.G."/>
            <person name="Robinson Z."/>
            <person name="Spiers A.J."/>
            <person name="Harris S."/>
            <person name="Challis G.L."/>
            <person name="Yaxley A.M."/>
            <person name="Harris D."/>
            <person name="Seeger K."/>
            <person name="Murphy L."/>
            <person name="Rutter S."/>
            <person name="Squares R."/>
            <person name="Quail M.A."/>
            <person name="Saunders E."/>
            <person name="Mavromatis K."/>
            <person name="Brettin T.S."/>
            <person name="Bentley S.D."/>
            <person name="Hothersall J."/>
            <person name="Stephens E."/>
            <person name="Thomas C.M."/>
            <person name="Parkhill J."/>
            <person name="Levy S.B."/>
            <person name="Rainey P.B."/>
            <person name="Thomson N.R."/>
        </authorList>
    </citation>
    <scope>NUCLEOTIDE SEQUENCE [LARGE SCALE GENOMIC DNA]</scope>
    <source>
        <strain evidence="2">SBW25</strain>
    </source>
</reference>
<name>C3KBS2_PSEFS</name>
<reference evidence="1" key="2">
    <citation type="submission" date="2023-10" db="EMBL/GenBank/DDBJ databases">
        <authorList>
            <person name="Fortmann-Grote C."/>
        </authorList>
    </citation>
    <scope>NUCLEOTIDE SEQUENCE</scope>
    <source>
        <strain evidence="1">SBW25</strain>
    </source>
</reference>
<dbReference type="EMBL" id="OV986001">
    <property type="protein sequence ID" value="CAI2794511.1"/>
    <property type="molecule type" value="Genomic_DNA"/>
</dbReference>
<dbReference type="Proteomes" id="UP001152918">
    <property type="component" value="Chromosome"/>
</dbReference>
<evidence type="ECO:0000313" key="1">
    <source>
        <dbReference type="EMBL" id="CAI2794511.1"/>
    </source>
</evidence>
<proteinExistence type="predicted"/>
<sequence>MTKDYQVSTIEYYLVIPIEEDNTFFQGHNRGVTQPEVFNLIAAICSSPNDTGEIYISHADLVKSRSLGSNKNISAVGSQFVSKFPEIINSKVAVIFCAECNVSEVSSLQWKEGVKVIIVSTIEADGVISINDEEYNSVHFLDKELDQFIRGELTRNGQSLDDLRPLRDPYDETAPVPIYGSGVTLSNDCIFSSLGFTFGSENSVKPDEPETYYNAIYESVDALLGIINGDGKLRQEMILYSPSIMVPYYNTNQHFWNQVFRDLKRRWTREFIKNGLIRNPHYSGVSIDKSLLLENDDPFDEPAFAAILQERQSELLATNLFVASMASAYCSPVIRLPNALNLHLPQLKDLELTIQRSDLKSQAQLQLKFKALSDQFKMEIGAKLGSLISEKCQSAKICSDVPIEWVYLDKLPLMISHEVSKIPMTPGNLLGQFCMLGDGITIPESALKDILVIRSFENHDKIKKMLETAIGLFEVEPRLNIKFVDVKNIHEVISALNAYAGAVVVFDCHGGHDGENKPGFLRIGREKLDVWSLFGVARIPPIVLLSACSTSAIGGSHASPANGFLRCGALSVIGTFLPVDAVKSSAFMARIIYRIHSFLPAVRSLNYEAISWRAFISGFLKMSYSTDVLKFFQEKKLIDHKAYYDTHLAANKDISLMEPNWYENLLASVAGVSKKTPDELVILIKENNPLFETMLYCQLGRPELITIIVDKNKTSTGLSSSSTK</sequence>
<dbReference type="AlphaFoldDB" id="C3KBS2"/>
<dbReference type="PATRIC" id="fig|216595.4.peg.412"/>